<feature type="non-terminal residue" evidence="1">
    <location>
        <position position="1"/>
    </location>
</feature>
<evidence type="ECO:0000313" key="1">
    <source>
        <dbReference type="EMBL" id="KMS70538.1"/>
    </source>
</evidence>
<dbReference type="OrthoDB" id="64767at2759"/>
<sequence>EGEGIYLVSDPSTKFNEKNFDMAITRAAAVKERAKNNGIQRLLFMLVQQNYHPAILFSFSRRECESNAMKLGNLCMNTPEEQNLVQTVFDNALESLSEEDRNVTMPSADSFR</sequence>
<dbReference type="Gramene" id="KMS70538">
    <property type="protein sequence ID" value="KMS70538"/>
    <property type="gene ID" value="BVRB_034120"/>
</dbReference>
<protein>
    <submittedName>
        <fullName evidence="1">Uncharacterized protein</fullName>
    </submittedName>
</protein>
<dbReference type="EMBL" id="KQ106095">
    <property type="protein sequence ID" value="KMS70538.1"/>
    <property type="molecule type" value="Genomic_DNA"/>
</dbReference>
<dbReference type="Proteomes" id="UP000035740">
    <property type="component" value="Unassembled WGS sequence"/>
</dbReference>
<keyword evidence="2" id="KW-1185">Reference proteome</keyword>
<reference evidence="1 2" key="1">
    <citation type="journal article" date="2014" name="Nature">
        <title>The genome of the recently domesticated crop plant sugar beet (Beta vulgaris).</title>
        <authorList>
            <person name="Dohm J.C."/>
            <person name="Minoche A.E."/>
            <person name="Holtgrawe D."/>
            <person name="Capella-Gutierrez S."/>
            <person name="Zakrzewski F."/>
            <person name="Tafer H."/>
            <person name="Rupp O."/>
            <person name="Sorensen T.R."/>
            <person name="Stracke R."/>
            <person name="Reinhardt R."/>
            <person name="Goesmann A."/>
            <person name="Kraft T."/>
            <person name="Schulz B."/>
            <person name="Stadler P.F."/>
            <person name="Schmidt T."/>
            <person name="Gabaldon T."/>
            <person name="Lehrach H."/>
            <person name="Weisshaar B."/>
            <person name="Himmelbauer H."/>
        </authorList>
    </citation>
    <scope>NUCLEOTIDE SEQUENCE [LARGE SCALE GENOMIC DNA]</scope>
    <source>
        <tissue evidence="1">Taproot</tissue>
    </source>
</reference>
<dbReference type="InterPro" id="IPR027417">
    <property type="entry name" value="P-loop_NTPase"/>
</dbReference>
<accession>A0A0J7Z5S9</accession>
<proteinExistence type="predicted"/>
<name>A0A0J7Z5S9_BETVV</name>
<dbReference type="AlphaFoldDB" id="A0A0J7Z5S9"/>
<gene>
    <name evidence="1" type="ORF">BVRB_034120</name>
</gene>
<organism evidence="1 2">
    <name type="scientific">Beta vulgaris subsp. vulgaris</name>
    <name type="common">Beet</name>
    <dbReference type="NCBI Taxonomy" id="3555"/>
    <lineage>
        <taxon>Eukaryota</taxon>
        <taxon>Viridiplantae</taxon>
        <taxon>Streptophyta</taxon>
        <taxon>Embryophyta</taxon>
        <taxon>Tracheophyta</taxon>
        <taxon>Spermatophyta</taxon>
        <taxon>Magnoliopsida</taxon>
        <taxon>eudicotyledons</taxon>
        <taxon>Gunneridae</taxon>
        <taxon>Pentapetalae</taxon>
        <taxon>Caryophyllales</taxon>
        <taxon>Chenopodiaceae</taxon>
        <taxon>Betoideae</taxon>
        <taxon>Beta</taxon>
    </lineage>
</organism>
<dbReference type="Gene3D" id="3.40.50.300">
    <property type="entry name" value="P-loop containing nucleotide triphosphate hydrolases"/>
    <property type="match status" value="1"/>
</dbReference>
<evidence type="ECO:0000313" key="2">
    <source>
        <dbReference type="Proteomes" id="UP000035740"/>
    </source>
</evidence>